<evidence type="ECO:0000313" key="1">
    <source>
        <dbReference type="EMBL" id="EMS59057.1"/>
    </source>
</evidence>
<sequence length="60" mass="5986">MGASTVQCYSSSSLLALLLCSMLLRPSQAFKDVGGAALARPGMAPLVVGLAMMAALGALC</sequence>
<name>M7ZG75_TRIUA</name>
<accession>M7ZG75</accession>
<dbReference type="OMA" id="CSMLLRP"/>
<proteinExistence type="predicted"/>
<reference evidence="1" key="1">
    <citation type="journal article" date="2013" name="Nature">
        <title>Draft genome of the wheat A-genome progenitor Triticum urartu.</title>
        <authorList>
            <person name="Ling H.Q."/>
            <person name="Zhao S."/>
            <person name="Liu D."/>
            <person name="Wang J."/>
            <person name="Sun H."/>
            <person name="Zhang C."/>
            <person name="Fan H."/>
            <person name="Li D."/>
            <person name="Dong L."/>
            <person name="Tao Y."/>
            <person name="Gao C."/>
            <person name="Wu H."/>
            <person name="Li Y."/>
            <person name="Cui Y."/>
            <person name="Guo X."/>
            <person name="Zheng S."/>
            <person name="Wang B."/>
            <person name="Yu K."/>
            <person name="Liang Q."/>
            <person name="Yang W."/>
            <person name="Lou X."/>
            <person name="Chen J."/>
            <person name="Feng M."/>
            <person name="Jian J."/>
            <person name="Zhang X."/>
            <person name="Luo G."/>
            <person name="Jiang Y."/>
            <person name="Liu J."/>
            <person name="Wang Z."/>
            <person name="Sha Y."/>
            <person name="Zhang B."/>
            <person name="Wu H."/>
            <person name="Tang D."/>
            <person name="Shen Q."/>
            <person name="Xue P."/>
            <person name="Zou S."/>
            <person name="Wang X."/>
            <person name="Liu X."/>
            <person name="Wang F."/>
            <person name="Yang Y."/>
            <person name="An X."/>
            <person name="Dong Z."/>
            <person name="Zhang K."/>
            <person name="Zhang X."/>
            <person name="Luo M.C."/>
            <person name="Dvorak J."/>
            <person name="Tong Y."/>
            <person name="Wang J."/>
            <person name="Yang H."/>
            <person name="Li Z."/>
            <person name="Wang D."/>
            <person name="Zhang A."/>
            <person name="Wang J."/>
        </authorList>
    </citation>
    <scope>NUCLEOTIDE SEQUENCE</scope>
</reference>
<organism evidence="1">
    <name type="scientific">Triticum urartu</name>
    <name type="common">Red wild einkorn</name>
    <name type="synonym">Crithodium urartu</name>
    <dbReference type="NCBI Taxonomy" id="4572"/>
    <lineage>
        <taxon>Eukaryota</taxon>
        <taxon>Viridiplantae</taxon>
        <taxon>Streptophyta</taxon>
        <taxon>Embryophyta</taxon>
        <taxon>Tracheophyta</taxon>
        <taxon>Spermatophyta</taxon>
        <taxon>Magnoliopsida</taxon>
        <taxon>Liliopsida</taxon>
        <taxon>Poales</taxon>
        <taxon>Poaceae</taxon>
        <taxon>BOP clade</taxon>
        <taxon>Pooideae</taxon>
        <taxon>Triticodae</taxon>
        <taxon>Triticeae</taxon>
        <taxon>Triticinae</taxon>
        <taxon>Triticum</taxon>
    </lineage>
</organism>
<dbReference type="AlphaFoldDB" id="M7ZG75"/>
<protein>
    <submittedName>
        <fullName evidence="1">Uncharacterized protein</fullName>
    </submittedName>
</protein>
<gene>
    <name evidence="1" type="ORF">TRIUR3_12748</name>
</gene>
<dbReference type="EMBL" id="KD125093">
    <property type="protein sequence ID" value="EMS59057.1"/>
    <property type="molecule type" value="Genomic_DNA"/>
</dbReference>